<dbReference type="PANTHER" id="PTHR47291">
    <property type="entry name" value="PEPTIDE UPSTREAM PROTEIN"/>
    <property type="match status" value="1"/>
</dbReference>
<feature type="signal peptide" evidence="1">
    <location>
        <begin position="1"/>
        <end position="30"/>
    </location>
</feature>
<dbReference type="GO" id="GO:0008757">
    <property type="term" value="F:S-adenosylmethionine-dependent methyltransferase activity"/>
    <property type="evidence" value="ECO:0007669"/>
    <property type="project" value="InterPro"/>
</dbReference>
<gene>
    <name evidence="3" type="ORF">QJS10_CPB11g01387</name>
</gene>
<dbReference type="Pfam" id="PF08241">
    <property type="entry name" value="Methyltransf_11"/>
    <property type="match status" value="1"/>
</dbReference>
<keyword evidence="4" id="KW-1185">Reference proteome</keyword>
<accession>A0AAV9DPF3</accession>
<dbReference type="Proteomes" id="UP001180020">
    <property type="component" value="Unassembled WGS sequence"/>
</dbReference>
<dbReference type="Gene3D" id="3.40.50.150">
    <property type="entry name" value="Vaccinia Virus protein VP39"/>
    <property type="match status" value="1"/>
</dbReference>
<dbReference type="SUPFAM" id="SSF53335">
    <property type="entry name" value="S-adenosyl-L-methionine-dependent methyltransferases"/>
    <property type="match status" value="1"/>
</dbReference>
<organism evidence="3 4">
    <name type="scientific">Acorus calamus</name>
    <name type="common">Sweet flag</name>
    <dbReference type="NCBI Taxonomy" id="4465"/>
    <lineage>
        <taxon>Eukaryota</taxon>
        <taxon>Viridiplantae</taxon>
        <taxon>Streptophyta</taxon>
        <taxon>Embryophyta</taxon>
        <taxon>Tracheophyta</taxon>
        <taxon>Spermatophyta</taxon>
        <taxon>Magnoliopsida</taxon>
        <taxon>Liliopsida</taxon>
        <taxon>Acoraceae</taxon>
        <taxon>Acorus</taxon>
    </lineage>
</organism>
<dbReference type="PANTHER" id="PTHR47291:SF1">
    <property type="entry name" value="PEPTIDE UPSTREAM PROTEIN"/>
    <property type="match status" value="1"/>
</dbReference>
<dbReference type="InterPro" id="IPR013216">
    <property type="entry name" value="Methyltransf_11"/>
</dbReference>
<dbReference type="AlphaFoldDB" id="A0AAV9DPF3"/>
<reference evidence="3" key="2">
    <citation type="submission" date="2023-06" db="EMBL/GenBank/DDBJ databases">
        <authorList>
            <person name="Ma L."/>
            <person name="Liu K.-W."/>
            <person name="Li Z."/>
            <person name="Hsiao Y.-Y."/>
            <person name="Qi Y."/>
            <person name="Fu T."/>
            <person name="Tang G."/>
            <person name="Zhang D."/>
            <person name="Sun W.-H."/>
            <person name="Liu D.-K."/>
            <person name="Li Y."/>
            <person name="Chen G.-Z."/>
            <person name="Liu X.-D."/>
            <person name="Liao X.-Y."/>
            <person name="Jiang Y.-T."/>
            <person name="Yu X."/>
            <person name="Hao Y."/>
            <person name="Huang J."/>
            <person name="Zhao X.-W."/>
            <person name="Ke S."/>
            <person name="Chen Y.-Y."/>
            <person name="Wu W.-L."/>
            <person name="Hsu J.-L."/>
            <person name="Lin Y.-F."/>
            <person name="Huang M.-D."/>
            <person name="Li C.-Y."/>
            <person name="Huang L."/>
            <person name="Wang Z.-W."/>
            <person name="Zhao X."/>
            <person name="Zhong W.-Y."/>
            <person name="Peng D.-H."/>
            <person name="Ahmad S."/>
            <person name="Lan S."/>
            <person name="Zhang J.-S."/>
            <person name="Tsai W.-C."/>
            <person name="Van De Peer Y."/>
            <person name="Liu Z.-J."/>
        </authorList>
    </citation>
    <scope>NUCLEOTIDE SEQUENCE</scope>
    <source>
        <strain evidence="3">CP</strain>
        <tissue evidence="3">Leaves</tissue>
    </source>
</reference>
<protein>
    <recommendedName>
        <fullName evidence="2">Methyltransferase type 11 domain-containing protein</fullName>
    </recommendedName>
</protein>
<name>A0AAV9DPF3_ACOCL</name>
<dbReference type="EMBL" id="JAUJYO010000011">
    <property type="protein sequence ID" value="KAK1303561.1"/>
    <property type="molecule type" value="Genomic_DNA"/>
</dbReference>
<feature type="domain" description="Methyltransferase type 11" evidence="2">
    <location>
        <begin position="43"/>
        <end position="121"/>
    </location>
</feature>
<reference evidence="3" key="1">
    <citation type="journal article" date="2023" name="Nat. Commun.">
        <title>Diploid and tetraploid genomes of Acorus and the evolution of monocots.</title>
        <authorList>
            <person name="Ma L."/>
            <person name="Liu K.W."/>
            <person name="Li Z."/>
            <person name="Hsiao Y.Y."/>
            <person name="Qi Y."/>
            <person name="Fu T."/>
            <person name="Tang G.D."/>
            <person name="Zhang D."/>
            <person name="Sun W.H."/>
            <person name="Liu D.K."/>
            <person name="Li Y."/>
            <person name="Chen G.Z."/>
            <person name="Liu X.D."/>
            <person name="Liao X.Y."/>
            <person name="Jiang Y.T."/>
            <person name="Yu X."/>
            <person name="Hao Y."/>
            <person name="Huang J."/>
            <person name="Zhao X.W."/>
            <person name="Ke S."/>
            <person name="Chen Y.Y."/>
            <person name="Wu W.L."/>
            <person name="Hsu J.L."/>
            <person name="Lin Y.F."/>
            <person name="Huang M.D."/>
            <person name="Li C.Y."/>
            <person name="Huang L."/>
            <person name="Wang Z.W."/>
            <person name="Zhao X."/>
            <person name="Zhong W.Y."/>
            <person name="Peng D.H."/>
            <person name="Ahmad S."/>
            <person name="Lan S."/>
            <person name="Zhang J.S."/>
            <person name="Tsai W.C."/>
            <person name="Van de Peer Y."/>
            <person name="Liu Z.J."/>
        </authorList>
    </citation>
    <scope>NUCLEOTIDE SEQUENCE</scope>
    <source>
        <strain evidence="3">CP</strain>
    </source>
</reference>
<evidence type="ECO:0000313" key="3">
    <source>
        <dbReference type="EMBL" id="KAK1303561.1"/>
    </source>
</evidence>
<comment type="caution">
    <text evidence="3">The sequence shown here is derived from an EMBL/GenBank/DDBJ whole genome shotgun (WGS) entry which is preliminary data.</text>
</comment>
<dbReference type="InterPro" id="IPR029063">
    <property type="entry name" value="SAM-dependent_MTases_sf"/>
</dbReference>
<evidence type="ECO:0000256" key="1">
    <source>
        <dbReference type="SAM" id="SignalP"/>
    </source>
</evidence>
<proteinExistence type="predicted"/>
<sequence>MAALLKASTALALAIQIFFVLLRQIEPADGCDLDSVFRDLIARSWLQPGHRAVCVGPDPGPAVAAVRRVGFRSAIGVVSGKSCCGLPYEDGSFDFAFSAGLDRARVPARVVLEMERVLGPGRVGVVFGWSSHGPMGVAAPVASLLRFSEMVGAARAVNGSVVVAFKKKIPSPGPGPNPRNSWCGCWFTKLSLILRRFAEYIEETRRGIFVIEKLGSGWAPPTIE</sequence>
<feature type="chain" id="PRO_5043317165" description="Methyltransferase type 11 domain-containing protein" evidence="1">
    <location>
        <begin position="31"/>
        <end position="224"/>
    </location>
</feature>
<evidence type="ECO:0000259" key="2">
    <source>
        <dbReference type="Pfam" id="PF08241"/>
    </source>
</evidence>
<evidence type="ECO:0000313" key="4">
    <source>
        <dbReference type="Proteomes" id="UP001180020"/>
    </source>
</evidence>
<keyword evidence="1" id="KW-0732">Signal</keyword>